<organism evidence="1 2">
    <name type="scientific">Paraglaciecola arctica BSs20135</name>
    <dbReference type="NCBI Taxonomy" id="493475"/>
    <lineage>
        <taxon>Bacteria</taxon>
        <taxon>Pseudomonadati</taxon>
        <taxon>Pseudomonadota</taxon>
        <taxon>Gammaproteobacteria</taxon>
        <taxon>Alteromonadales</taxon>
        <taxon>Alteromonadaceae</taxon>
        <taxon>Paraglaciecola</taxon>
    </lineage>
</organism>
<comment type="caution">
    <text evidence="1">The sequence shown here is derived from an EMBL/GenBank/DDBJ whole genome shotgun (WGS) entry which is preliminary data.</text>
</comment>
<reference evidence="1 2" key="1">
    <citation type="journal article" date="2017" name="Antonie Van Leeuwenhoek">
        <title>Rhizobium rhizosphaerae sp. nov., a novel species isolated from rice rhizosphere.</title>
        <authorList>
            <person name="Zhao J.J."/>
            <person name="Zhang J."/>
            <person name="Zhang R.J."/>
            <person name="Zhang C.W."/>
            <person name="Yin H.Q."/>
            <person name="Zhang X.X."/>
        </authorList>
    </citation>
    <scope>NUCLEOTIDE SEQUENCE [LARGE SCALE GENOMIC DNA]</scope>
    <source>
        <strain evidence="1 2">BSs20135</strain>
    </source>
</reference>
<dbReference type="EMBL" id="BAEO01000051">
    <property type="protein sequence ID" value="GAC20290.1"/>
    <property type="molecule type" value="Genomic_DNA"/>
</dbReference>
<keyword evidence="2" id="KW-1185">Reference proteome</keyword>
<dbReference type="Proteomes" id="UP000006327">
    <property type="component" value="Unassembled WGS sequence"/>
</dbReference>
<evidence type="ECO:0000313" key="1">
    <source>
        <dbReference type="EMBL" id="GAC20290.1"/>
    </source>
</evidence>
<dbReference type="eggNOG" id="ENOG50349UU">
    <property type="taxonomic scope" value="Bacteria"/>
</dbReference>
<evidence type="ECO:0000313" key="2">
    <source>
        <dbReference type="Proteomes" id="UP000006327"/>
    </source>
</evidence>
<accession>K6ZA51</accession>
<name>K6ZA51_9ALTE</name>
<proteinExistence type="predicted"/>
<protein>
    <submittedName>
        <fullName evidence="1">Uncharacterized protein</fullName>
    </submittedName>
</protein>
<dbReference type="AlphaFoldDB" id="K6ZA51"/>
<dbReference type="STRING" id="493475.GARC_3332"/>
<sequence>MTYFVRGRVMNTHIIDHYAAQIPILPGEYLPAYLARLRKLTNGVDPKRLMSFSGSVQLGKLHQLFPRVASCFAYRESAREYSGALLKEHLGARFWRGFTDEQAYREHIKCVKIRVKSKRSVFEGEEILDGLKPMKFCADCRVADIEKYGAPIWHATHQITSMYSCAVHGKPLLSFHLKAGETLLDYPLINDEVLSLGSVIKSDELRNWLNNQSSQLLKISSEDNRNRLRDVKSSMASAMGARETTRSMHVDITYRLEWRKYLSSALTRLCPSAQSYAFFSGKASLGLAQQLKQAAPVRHPLVFLLAMKFAEDATEFKAS</sequence>
<gene>
    <name evidence="1" type="ORF">GARC_3332</name>
</gene>